<evidence type="ECO:0000313" key="2">
    <source>
        <dbReference type="EMBL" id="KAA1106792.1"/>
    </source>
</evidence>
<proteinExistence type="predicted"/>
<organism evidence="2 3">
    <name type="scientific">Puccinia graminis f. sp. tritici</name>
    <dbReference type="NCBI Taxonomy" id="56615"/>
    <lineage>
        <taxon>Eukaryota</taxon>
        <taxon>Fungi</taxon>
        <taxon>Dikarya</taxon>
        <taxon>Basidiomycota</taxon>
        <taxon>Pucciniomycotina</taxon>
        <taxon>Pucciniomycetes</taxon>
        <taxon>Pucciniales</taxon>
        <taxon>Pucciniaceae</taxon>
        <taxon>Puccinia</taxon>
    </lineage>
</organism>
<reference evidence="2 3" key="1">
    <citation type="submission" date="2019-05" db="EMBL/GenBank/DDBJ databases">
        <title>Emergence of the Ug99 lineage of the wheat stem rust pathogen through somatic hybridization.</title>
        <authorList>
            <person name="Li F."/>
            <person name="Upadhyaya N.M."/>
            <person name="Sperschneider J."/>
            <person name="Matny O."/>
            <person name="Nguyen-Phuc H."/>
            <person name="Mago R."/>
            <person name="Raley C."/>
            <person name="Miller M.E."/>
            <person name="Silverstein K.A.T."/>
            <person name="Henningsen E."/>
            <person name="Hirsch C.D."/>
            <person name="Visser B."/>
            <person name="Pretorius Z.A."/>
            <person name="Steffenson B.J."/>
            <person name="Schwessinger B."/>
            <person name="Dodds P.N."/>
            <person name="Figueroa M."/>
        </authorList>
    </citation>
    <scope>NUCLEOTIDE SEQUENCE [LARGE SCALE GENOMIC DNA]</scope>
    <source>
        <strain evidence="2 3">Ug99</strain>
    </source>
</reference>
<sequence length="252" mass="28769">MLLYQVSTGTSLTRPPRRERERAAELSTPVEAYDKYANPRVLNKGSVSQILEKSTLDHPPSLKPQKRTRNLALPALPFPKRQIEFDRSFRLRRQRASVRQERQETKQDSRPALPVLPFATRERPSLGTRQALPSFRSRRENSTVCGELNQIEKHSAFPFATKALGPPFCDERTALPPFLLRQENSTVCGELNQSKKSSAFPFATKALRPPLLRRENGTTVLPFATTVLPFATRERHYRPSFCDKRTRPFVAS</sequence>
<comment type="caution">
    <text evidence="2">The sequence shown here is derived from an EMBL/GenBank/DDBJ whole genome shotgun (WGS) entry which is preliminary data.</text>
</comment>
<dbReference type="Proteomes" id="UP000325313">
    <property type="component" value="Unassembled WGS sequence"/>
</dbReference>
<feature type="compositionally biased region" description="Polar residues" evidence="1">
    <location>
        <begin position="1"/>
        <end position="13"/>
    </location>
</feature>
<evidence type="ECO:0000313" key="3">
    <source>
        <dbReference type="Proteomes" id="UP000325313"/>
    </source>
</evidence>
<dbReference type="AlphaFoldDB" id="A0A5B0Q0Q4"/>
<protein>
    <submittedName>
        <fullName evidence="2">Uncharacterized protein</fullName>
    </submittedName>
</protein>
<gene>
    <name evidence="2" type="ORF">PGTUg99_002658</name>
</gene>
<accession>A0A5B0Q0Q4</accession>
<evidence type="ECO:0000256" key="1">
    <source>
        <dbReference type="SAM" id="MobiDB-lite"/>
    </source>
</evidence>
<feature type="region of interest" description="Disordered" evidence="1">
    <location>
        <begin position="1"/>
        <end position="26"/>
    </location>
</feature>
<dbReference type="EMBL" id="VDEP01000309">
    <property type="protein sequence ID" value="KAA1106792.1"/>
    <property type="molecule type" value="Genomic_DNA"/>
</dbReference>
<name>A0A5B0Q0Q4_PUCGR</name>